<dbReference type="InterPro" id="IPR016785">
    <property type="entry name" value="ComGD"/>
</dbReference>
<organism evidence="4 5">
    <name type="scientific">Psychrobacillus lasiicapitis</name>
    <dbReference type="NCBI Taxonomy" id="1636719"/>
    <lineage>
        <taxon>Bacteria</taxon>
        <taxon>Bacillati</taxon>
        <taxon>Bacillota</taxon>
        <taxon>Bacilli</taxon>
        <taxon>Bacillales</taxon>
        <taxon>Bacillaceae</taxon>
        <taxon>Psychrobacillus</taxon>
    </lineage>
</organism>
<dbReference type="InterPro" id="IPR045584">
    <property type="entry name" value="Pilin-like"/>
</dbReference>
<dbReference type="GO" id="GO:0030420">
    <property type="term" value="P:establishment of competence for transformation"/>
    <property type="evidence" value="ECO:0007669"/>
    <property type="project" value="UniProtKB-KW"/>
</dbReference>
<comment type="caution">
    <text evidence="4">The sequence shown here is derived from an EMBL/GenBank/DDBJ whole genome shotgun (WGS) entry which is preliminary data.</text>
</comment>
<keyword evidence="3" id="KW-0472">Membrane</keyword>
<keyword evidence="3" id="KW-1133">Transmembrane helix</keyword>
<dbReference type="Proteomes" id="UP000317316">
    <property type="component" value="Unassembled WGS sequence"/>
</dbReference>
<sequence>MEQFKRNEQGFTLVETILVLSIVMVITASVVYVTTSRIEAAEEKRFFRQFHLDMQKIQSIAIGETKYTHIYFDENGSKYVGEWANTRLFEYKVPKHIRLSADSSLKRVSFHPNGMVSQFGTFLFEIKKGTKTVTKTVTVYIGTGRLNYEE</sequence>
<comment type="subcellular location">
    <subcellularLocation>
        <location evidence="1">Cell surface</location>
    </subcellularLocation>
</comment>
<dbReference type="RefSeq" id="WP_142538408.1">
    <property type="nucleotide sequence ID" value="NZ_BMIE01000003.1"/>
</dbReference>
<evidence type="ECO:0000313" key="4">
    <source>
        <dbReference type="EMBL" id="TQR14425.1"/>
    </source>
</evidence>
<keyword evidence="2" id="KW-0178">Competence</keyword>
<dbReference type="AlphaFoldDB" id="A0A544TAE1"/>
<name>A0A544TAE1_9BACI</name>
<dbReference type="SUPFAM" id="SSF54523">
    <property type="entry name" value="Pili subunits"/>
    <property type="match status" value="1"/>
</dbReference>
<evidence type="ECO:0000256" key="1">
    <source>
        <dbReference type="ARBA" id="ARBA00004241"/>
    </source>
</evidence>
<dbReference type="PIRSF" id="PIRSF021292">
    <property type="entry name" value="Competence_ComGD"/>
    <property type="match status" value="1"/>
</dbReference>
<evidence type="ECO:0000256" key="3">
    <source>
        <dbReference type="SAM" id="Phobius"/>
    </source>
</evidence>
<keyword evidence="5" id="KW-1185">Reference proteome</keyword>
<dbReference type="PROSITE" id="PS00409">
    <property type="entry name" value="PROKAR_NTER_METHYL"/>
    <property type="match status" value="1"/>
</dbReference>
<gene>
    <name evidence="4" type="ORF">FG382_08190</name>
</gene>
<keyword evidence="3" id="KW-0812">Transmembrane</keyword>
<dbReference type="OrthoDB" id="2734640at2"/>
<reference evidence="4 5" key="1">
    <citation type="submission" date="2019-05" db="EMBL/GenBank/DDBJ databases">
        <title>Psychrobacillus vulpis sp. nov., a new species isolated from feces of a red fox that inhabits in The Tablas de Daimiel Natural Park, Albacete, Spain.</title>
        <authorList>
            <person name="Rodriguez M."/>
            <person name="Reina J.C."/>
            <person name="Bejar V."/>
            <person name="Llamas I."/>
        </authorList>
    </citation>
    <scope>NUCLEOTIDE SEQUENCE [LARGE SCALE GENOMIC DNA]</scope>
    <source>
        <strain evidence="4 5">NEAU-3TGS17</strain>
    </source>
</reference>
<accession>A0A544TAE1</accession>
<evidence type="ECO:0000313" key="5">
    <source>
        <dbReference type="Proteomes" id="UP000317316"/>
    </source>
</evidence>
<dbReference type="InterPro" id="IPR012902">
    <property type="entry name" value="N_methyl_site"/>
</dbReference>
<dbReference type="NCBIfam" id="NF040982">
    <property type="entry name" value="ComGD"/>
    <property type="match status" value="1"/>
</dbReference>
<feature type="transmembrane region" description="Helical" evidence="3">
    <location>
        <begin position="12"/>
        <end position="33"/>
    </location>
</feature>
<protein>
    <submittedName>
        <fullName evidence="4">Type II secretion system protein</fullName>
    </submittedName>
</protein>
<evidence type="ECO:0000256" key="2">
    <source>
        <dbReference type="ARBA" id="ARBA00023287"/>
    </source>
</evidence>
<proteinExistence type="predicted"/>
<dbReference type="GO" id="GO:0009986">
    <property type="term" value="C:cell surface"/>
    <property type="evidence" value="ECO:0007669"/>
    <property type="project" value="UniProtKB-SubCell"/>
</dbReference>
<dbReference type="EMBL" id="VDGH01000004">
    <property type="protein sequence ID" value="TQR14425.1"/>
    <property type="molecule type" value="Genomic_DNA"/>
</dbReference>
<dbReference type="Pfam" id="PF07963">
    <property type="entry name" value="N_methyl"/>
    <property type="match status" value="1"/>
</dbReference>